<reference evidence="2 3" key="1">
    <citation type="submission" date="2024-10" db="EMBL/GenBank/DDBJ databases">
        <authorList>
            <person name="Kim D."/>
        </authorList>
    </citation>
    <scope>NUCLEOTIDE SEQUENCE [LARGE SCALE GENOMIC DNA]</scope>
    <source>
        <strain evidence="2">BH-2024</strain>
    </source>
</reference>
<dbReference type="EMBL" id="JBICBT010000406">
    <property type="protein sequence ID" value="KAL3114946.1"/>
    <property type="molecule type" value="Genomic_DNA"/>
</dbReference>
<dbReference type="Pfam" id="PF03318">
    <property type="entry name" value="ETX_MTX2"/>
    <property type="match status" value="1"/>
</dbReference>
<sequence length="333" mass="37240">MFSDFTLFRKTTSSTPTHRPPMSPTPPTSPSVDASSGAIASHVDIDALLEDYVWRRFLEARSIKGSGLEAFKSVERADAEFDFNRRKMVLTHAQPEYNSIQLTGTRPNTIFKSVFTNNTSQVQAYSLKTERCSESICGVSREQGFMFGAEAELTLKTPCEVAELKTNFKHEIHFNKLTENIKSETLVWAVDNNIVVPPGGQTEASIVIEEMSYHGKYCLVSSLSGVVTVAIRRLRDGVLMMPISANVATIMNEYLAKKDPRLKGVVSLNGPNVLLKSKGICHFQFAVKQYVELNEANQNQRKDYSGEMARLNMNTTNTAQHHNTTVGPYQYRK</sequence>
<evidence type="ECO:0000256" key="1">
    <source>
        <dbReference type="SAM" id="MobiDB-lite"/>
    </source>
</evidence>
<evidence type="ECO:0000313" key="3">
    <source>
        <dbReference type="Proteomes" id="UP001620626"/>
    </source>
</evidence>
<accession>A0ABD2LIC6</accession>
<proteinExistence type="predicted"/>
<keyword evidence="3" id="KW-1185">Reference proteome</keyword>
<dbReference type="PANTHER" id="PTHR39369">
    <property type="entry name" value="LIN-24 (TWENTY-FOUR) LIKE"/>
    <property type="match status" value="1"/>
</dbReference>
<dbReference type="InterPro" id="IPR004991">
    <property type="entry name" value="Aerolysin-like"/>
</dbReference>
<name>A0ABD2LIC6_9BILA</name>
<protein>
    <recommendedName>
        <fullName evidence="4">Vitellogenin</fullName>
    </recommendedName>
</protein>
<gene>
    <name evidence="2" type="ORF">niasHT_011382</name>
</gene>
<dbReference type="SUPFAM" id="SSF56973">
    <property type="entry name" value="Aerolisin/ETX pore-forming domain"/>
    <property type="match status" value="1"/>
</dbReference>
<evidence type="ECO:0000313" key="2">
    <source>
        <dbReference type="EMBL" id="KAL3114946.1"/>
    </source>
</evidence>
<dbReference type="AlphaFoldDB" id="A0ABD2LIC6"/>
<dbReference type="Proteomes" id="UP001620626">
    <property type="component" value="Unassembled WGS sequence"/>
</dbReference>
<dbReference type="PANTHER" id="PTHR39369:SF5">
    <property type="entry name" value="CABIT DOMAIN-CONTAINING PROTEIN"/>
    <property type="match status" value="1"/>
</dbReference>
<comment type="caution">
    <text evidence="2">The sequence shown here is derived from an EMBL/GenBank/DDBJ whole genome shotgun (WGS) entry which is preliminary data.</text>
</comment>
<evidence type="ECO:0008006" key="4">
    <source>
        <dbReference type="Google" id="ProtNLM"/>
    </source>
</evidence>
<dbReference type="CDD" id="cd20237">
    <property type="entry name" value="PFM_LIN24-like"/>
    <property type="match status" value="1"/>
</dbReference>
<feature type="compositionally biased region" description="Pro residues" evidence="1">
    <location>
        <begin position="18"/>
        <end position="29"/>
    </location>
</feature>
<feature type="region of interest" description="Disordered" evidence="1">
    <location>
        <begin position="1"/>
        <end position="36"/>
    </location>
</feature>
<dbReference type="Gene3D" id="2.170.15.10">
    <property type="entry name" value="Proaerolysin, chain A, domain 3"/>
    <property type="match status" value="1"/>
</dbReference>
<organism evidence="2 3">
    <name type="scientific">Heterodera trifolii</name>
    <dbReference type="NCBI Taxonomy" id="157864"/>
    <lineage>
        <taxon>Eukaryota</taxon>
        <taxon>Metazoa</taxon>
        <taxon>Ecdysozoa</taxon>
        <taxon>Nematoda</taxon>
        <taxon>Chromadorea</taxon>
        <taxon>Rhabditida</taxon>
        <taxon>Tylenchina</taxon>
        <taxon>Tylenchomorpha</taxon>
        <taxon>Tylenchoidea</taxon>
        <taxon>Heteroderidae</taxon>
        <taxon>Heteroderinae</taxon>
        <taxon>Heterodera</taxon>
    </lineage>
</organism>